<dbReference type="RefSeq" id="WP_174410610.1">
    <property type="nucleotide sequence ID" value="NZ_BLVP01000010.1"/>
</dbReference>
<protein>
    <recommendedName>
        <fullName evidence="3">Bacteriophage protein</fullName>
    </recommendedName>
</protein>
<proteinExistence type="predicted"/>
<comment type="caution">
    <text evidence="1">The sequence shown here is derived from an EMBL/GenBank/DDBJ whole genome shotgun (WGS) entry which is preliminary data.</text>
</comment>
<dbReference type="NCBIfam" id="NF047581">
    <property type="entry name" value="gp105_phage_fam"/>
    <property type="match status" value="1"/>
</dbReference>
<dbReference type="Proteomes" id="UP000503820">
    <property type="component" value="Unassembled WGS sequence"/>
</dbReference>
<name>A0A7J0BXU7_9BACT</name>
<dbReference type="InterPro" id="IPR021695">
    <property type="entry name" value="Phage_KPP10_Orf10"/>
</dbReference>
<sequence length="150" mass="15767">MGAYSFLDVQASIDGPGGAFSLSGAGNAEEGISIDPTGDKSAMTVGADGKAMHTLYADRSGTVTVRLQKTSTVNAQLQNMYNYQTTSARYHGQNTIVVRNPISGDVITCTEVAFAKQPSNAYAKEAGNIEWTFHAGIIDTKLGTGTPEVE</sequence>
<dbReference type="EMBL" id="BLVP01000010">
    <property type="protein sequence ID" value="GFM38001.1"/>
    <property type="molecule type" value="Genomic_DNA"/>
</dbReference>
<dbReference type="AlphaFoldDB" id="A0A7J0BXU7"/>
<accession>A0A7J0BXU7</accession>
<evidence type="ECO:0008006" key="3">
    <source>
        <dbReference type="Google" id="ProtNLM"/>
    </source>
</evidence>
<evidence type="ECO:0000313" key="2">
    <source>
        <dbReference type="Proteomes" id="UP000503820"/>
    </source>
</evidence>
<organism evidence="1 2">
    <name type="scientific">Desulfovibrio psychrotolerans</name>
    <dbReference type="NCBI Taxonomy" id="415242"/>
    <lineage>
        <taxon>Bacteria</taxon>
        <taxon>Pseudomonadati</taxon>
        <taxon>Thermodesulfobacteriota</taxon>
        <taxon>Desulfovibrionia</taxon>
        <taxon>Desulfovibrionales</taxon>
        <taxon>Desulfovibrionaceae</taxon>
        <taxon>Desulfovibrio</taxon>
    </lineage>
</organism>
<dbReference type="Pfam" id="PF11681">
    <property type="entry name" value="Phage_Tube_PhiTE"/>
    <property type="match status" value="1"/>
</dbReference>
<reference evidence="1 2" key="1">
    <citation type="submission" date="2020-05" db="EMBL/GenBank/DDBJ databases">
        <title>Draft genome sequence of Desulfovibrio psychrotolerans JS1T.</title>
        <authorList>
            <person name="Ueno A."/>
            <person name="Tamazawa S."/>
            <person name="Tamamura S."/>
            <person name="Murakami T."/>
            <person name="Kiyama T."/>
            <person name="Inomata H."/>
            <person name="Amano Y."/>
            <person name="Miyakawa K."/>
            <person name="Tamaki H."/>
            <person name="Naganuma T."/>
            <person name="Kaneko K."/>
        </authorList>
    </citation>
    <scope>NUCLEOTIDE SEQUENCE [LARGE SCALE GENOMIC DNA]</scope>
    <source>
        <strain evidence="1 2">JS1</strain>
    </source>
</reference>
<gene>
    <name evidence="1" type="ORF">DSM19430T_26850</name>
</gene>
<keyword evidence="2" id="KW-1185">Reference proteome</keyword>
<evidence type="ECO:0000313" key="1">
    <source>
        <dbReference type="EMBL" id="GFM38001.1"/>
    </source>
</evidence>